<dbReference type="GO" id="GO:0005737">
    <property type="term" value="C:cytoplasm"/>
    <property type="evidence" value="ECO:0007669"/>
    <property type="project" value="TreeGrafter"/>
</dbReference>
<dbReference type="InterPro" id="IPR020845">
    <property type="entry name" value="AMP-binding_CS"/>
</dbReference>
<dbReference type="SUPFAM" id="SSF47336">
    <property type="entry name" value="ACP-like"/>
    <property type="match status" value="1"/>
</dbReference>
<dbReference type="RefSeq" id="WP_184963369.1">
    <property type="nucleotide sequence ID" value="NZ_BAAAWF010000094.1"/>
</dbReference>
<sequence>MNTVHLTPAQRDIWAAQRLAAQPAHHLCRVLDLTGAGSPAALQSALDRLVADWPALRLGVLDDAGRPRPFLRSEASTGVRARRLPPDTDLNAAIAQAMAEPFDLDDPPMLRAHLLESRRGSGSGFTLVVVAHHLVVDGIGFNRLVSRLLQEWVRCERGADAVAVAPAPAIRRTKTAPRADAAYWLAEFGDDLVQSLPEREGRTPTGGLLHRRDLVGRDLDARLRMWARRHGHSHASVLLTVFAATLHRWSDAGEVVLTSQVSLLRRGDADISMATTTVPVHSRLSDQENAPGFAQRTRERFVAALRHRDEPFADVLGLLRPARRPDGTSVFADYEFNHMPAWRPPADLQQAGWRVTEVPVPDPATQYAVTLSVVDGGDHTALRWHADGRRLDQTDLDTVAAVFLRLLTAVTGGDVDTAPLTGLHVVGQAEHDALHRLGTGPAATVPLQTVTERFMAQPAALTALRRGSDSLTYEALAGLAGGVQVALTEHGVTEGDRVAVHLRRGPALIAAQLAIWGLGAVYVPVDVANPEPRMLQMLDQTGPAALLTDQDLSTGLRSRLRSSAIAVLRPHQPPSALVARPAPSAGHPAYVLFTSGSTGAPKGVEIGLTAMNNHLEMMLDIGIGADDCIAQNAPLGFDVHVWQCVAALTVGASVRIVDDGEARDPLLLAQAVAADQVTVLEAVPSLLDVLGALAAAGALDTTMLRPLRHLLPTGEPLPMELCRRLLELLPDVSITNAYGPAEAADDITLHQVHGDEPGHTAPLGPAARNVRLSVLDQWQRHRPHGYAGEIAVAGLCVGNGYIGPDVRPAFGPDPCGAGLMYRTGDIGYLDDSGVVHYLGRQDHQVKVGGRRIETGEVAAALRAVDDVDAAAVVCVRRRGHATLVAFVTSTGPITEADLKADLAARLPSYMVPARIVVRSELPVTGNGKSDRRALEREATDLVNTDSAPAGGTGLPLPPASADGSPIDDAWRAVLGAGADLDRGAGFFALGGDSFTALELVARLDAVGVTTDIGTLYANQSLDAFVRAVASSTTACPAAAPLQGVLPSAVLPMAVASATACPPVVAVRFDPWLIDVDTLAVALDRVVAGTVALRLAIHRNDDGEWRYALRDGAVRVPVIEAAADDGLLDAAAGALDSKAGVNLVGAYLRHPDGRLTVLLAAAHVVIDVAALSRLVDLLAAVMGQDPPQEAATDPHADSDFLRWLATLQELEPAKVTRSVTAPAADRGPVVHGNATVSEAQSLTQPTPTHVRVELPASAGLEDLDAALLTTAILLSGRRDTAVAGVWRELDGRPLVPGRSALTDAGCYTLLTPALTENDLVHRARELPPSQALPLVRRARVTAVDRGRLARVVAAPPGVGVIVNILHQPVRFSAASLPTARLVPAVTGHNARSSPHLVHIDAHIDPAEPGTATLTVTFHPATSAPFRRGWLTGLRDGVPTVLTAAASQAASAGTASSPPGADLLGLSPTSLNDLLNELEAPSP</sequence>
<reference evidence="3 4" key="1">
    <citation type="submission" date="2020-08" db="EMBL/GenBank/DDBJ databases">
        <title>Genomic Encyclopedia of Type Strains, Phase III (KMG-III): the genomes of soil and plant-associated and newly described type strains.</title>
        <authorList>
            <person name="Whitman W."/>
        </authorList>
    </citation>
    <scope>NUCLEOTIDE SEQUENCE [LARGE SCALE GENOMIC DNA]</scope>
    <source>
        <strain evidence="3 4">CECT 3313</strain>
    </source>
</reference>
<dbReference type="InterPro" id="IPR001242">
    <property type="entry name" value="Condensation_dom"/>
</dbReference>
<dbReference type="Gene3D" id="1.10.1200.10">
    <property type="entry name" value="ACP-like"/>
    <property type="match status" value="1"/>
</dbReference>
<accession>A0A7W9PRL8</accession>
<dbReference type="Gene3D" id="3.30.559.10">
    <property type="entry name" value="Chloramphenicol acetyltransferase-like domain"/>
    <property type="match status" value="2"/>
</dbReference>
<evidence type="ECO:0000259" key="2">
    <source>
        <dbReference type="PROSITE" id="PS50075"/>
    </source>
</evidence>
<dbReference type="PANTHER" id="PTHR45527:SF1">
    <property type="entry name" value="FATTY ACID SYNTHASE"/>
    <property type="match status" value="1"/>
</dbReference>
<dbReference type="GO" id="GO:0043041">
    <property type="term" value="P:amino acid activation for nonribosomal peptide biosynthetic process"/>
    <property type="evidence" value="ECO:0007669"/>
    <property type="project" value="TreeGrafter"/>
</dbReference>
<dbReference type="InterPro" id="IPR045851">
    <property type="entry name" value="AMP-bd_C_sf"/>
</dbReference>
<organism evidence="3 4">
    <name type="scientific">Streptomyces echinatus</name>
    <dbReference type="NCBI Taxonomy" id="67293"/>
    <lineage>
        <taxon>Bacteria</taxon>
        <taxon>Bacillati</taxon>
        <taxon>Actinomycetota</taxon>
        <taxon>Actinomycetes</taxon>
        <taxon>Kitasatosporales</taxon>
        <taxon>Streptomycetaceae</taxon>
        <taxon>Streptomyces</taxon>
    </lineage>
</organism>
<comment type="caution">
    <text evidence="3">The sequence shown here is derived from an EMBL/GenBank/DDBJ whole genome shotgun (WGS) entry which is preliminary data.</text>
</comment>
<feature type="domain" description="Carrier" evidence="2">
    <location>
        <begin position="957"/>
        <end position="1032"/>
    </location>
</feature>
<dbReference type="SUPFAM" id="SSF52777">
    <property type="entry name" value="CoA-dependent acyltransferases"/>
    <property type="match status" value="3"/>
</dbReference>
<dbReference type="Gene3D" id="3.40.50.980">
    <property type="match status" value="2"/>
</dbReference>
<dbReference type="GO" id="GO:0003824">
    <property type="term" value="F:catalytic activity"/>
    <property type="evidence" value="ECO:0007669"/>
    <property type="project" value="InterPro"/>
</dbReference>
<dbReference type="GO" id="GO:0031177">
    <property type="term" value="F:phosphopantetheine binding"/>
    <property type="evidence" value="ECO:0007669"/>
    <property type="project" value="TreeGrafter"/>
</dbReference>
<dbReference type="PANTHER" id="PTHR45527">
    <property type="entry name" value="NONRIBOSOMAL PEPTIDE SYNTHETASE"/>
    <property type="match status" value="1"/>
</dbReference>
<dbReference type="Gene3D" id="3.30.300.30">
    <property type="match status" value="1"/>
</dbReference>
<proteinExistence type="predicted"/>
<keyword evidence="4" id="KW-1185">Reference proteome</keyword>
<evidence type="ECO:0000313" key="3">
    <source>
        <dbReference type="EMBL" id="MBB5926576.1"/>
    </source>
</evidence>
<dbReference type="PROSITE" id="PS50075">
    <property type="entry name" value="CARRIER"/>
    <property type="match status" value="1"/>
</dbReference>
<evidence type="ECO:0000313" key="4">
    <source>
        <dbReference type="Proteomes" id="UP000585836"/>
    </source>
</evidence>
<dbReference type="Pfam" id="PF00668">
    <property type="entry name" value="Condensation"/>
    <property type="match status" value="1"/>
</dbReference>
<dbReference type="SUPFAM" id="SSF56801">
    <property type="entry name" value="Acetyl-CoA synthetase-like"/>
    <property type="match status" value="1"/>
</dbReference>
<dbReference type="InterPro" id="IPR009081">
    <property type="entry name" value="PP-bd_ACP"/>
</dbReference>
<dbReference type="Proteomes" id="UP000585836">
    <property type="component" value="Unassembled WGS sequence"/>
</dbReference>
<dbReference type="Pfam" id="PF13193">
    <property type="entry name" value="AMP-binding_C"/>
    <property type="match status" value="1"/>
</dbReference>
<dbReference type="Gene3D" id="3.30.559.30">
    <property type="entry name" value="Nonribosomal peptide synthetase, condensation domain"/>
    <property type="match status" value="1"/>
</dbReference>
<dbReference type="EMBL" id="JACHJK010000003">
    <property type="protein sequence ID" value="MBB5926576.1"/>
    <property type="molecule type" value="Genomic_DNA"/>
</dbReference>
<dbReference type="GO" id="GO:0044550">
    <property type="term" value="P:secondary metabolite biosynthetic process"/>
    <property type="evidence" value="ECO:0007669"/>
    <property type="project" value="TreeGrafter"/>
</dbReference>
<dbReference type="InterPro" id="IPR000873">
    <property type="entry name" value="AMP-dep_synth/lig_dom"/>
</dbReference>
<name>A0A7W9PRL8_9ACTN</name>
<gene>
    <name evidence="3" type="ORF">FHS34_002032</name>
</gene>
<dbReference type="InterPro" id="IPR025110">
    <property type="entry name" value="AMP-bd_C"/>
</dbReference>
<dbReference type="PROSITE" id="PS00455">
    <property type="entry name" value="AMP_BINDING"/>
    <property type="match status" value="1"/>
</dbReference>
<protein>
    <submittedName>
        <fullName evidence="3">Amino acid adenylation domain-containing protein</fullName>
    </submittedName>
</protein>
<dbReference type="Pfam" id="PF00501">
    <property type="entry name" value="AMP-binding"/>
    <property type="match status" value="1"/>
</dbReference>
<comment type="cofactor">
    <cofactor evidence="1">
        <name>pantetheine 4'-phosphate</name>
        <dbReference type="ChEBI" id="CHEBI:47942"/>
    </cofactor>
</comment>
<evidence type="ECO:0000256" key="1">
    <source>
        <dbReference type="ARBA" id="ARBA00001957"/>
    </source>
</evidence>
<dbReference type="InterPro" id="IPR023213">
    <property type="entry name" value="CAT-like_dom_sf"/>
</dbReference>
<dbReference type="CDD" id="cd05930">
    <property type="entry name" value="A_NRPS"/>
    <property type="match status" value="1"/>
</dbReference>
<dbReference type="InterPro" id="IPR036736">
    <property type="entry name" value="ACP-like_sf"/>
</dbReference>
<dbReference type="Gene3D" id="2.30.38.10">
    <property type="entry name" value="Luciferase, Domain 3"/>
    <property type="match status" value="1"/>
</dbReference>
<dbReference type="GO" id="GO:0008610">
    <property type="term" value="P:lipid biosynthetic process"/>
    <property type="evidence" value="ECO:0007669"/>
    <property type="project" value="UniProtKB-ARBA"/>
</dbReference>
<dbReference type="Pfam" id="PF00550">
    <property type="entry name" value="PP-binding"/>
    <property type="match status" value="1"/>
</dbReference>